<dbReference type="AlphaFoldDB" id="A0A4Q2DLR4"/>
<sequence length="215" mass="23556">MRLFPDTIGAHSKVVLYQQCFSVPGFDINSEVFISRPEPLTSLSEPLNISVVAKKVEFIEYIGVVATNSSGEMPSIRVREINGGNDDINAGFKGKYISLVPVYTTNKDKAATRFDLILNDGPLPAEQVAANEERRAQGKPCITDLAEGAGGLYRYLVPVADPRVTHKVTGLALLREFGGPGTDIHSLGYNGMSMDLNRSRKGDWLYVLWRTVHAS</sequence>
<gene>
    <name evidence="1" type="ORF">EST38_g4913</name>
</gene>
<dbReference type="STRING" id="2316362.A0A4Q2DLR4"/>
<dbReference type="EMBL" id="SDEE01000127">
    <property type="protein sequence ID" value="RXW20933.1"/>
    <property type="molecule type" value="Genomic_DNA"/>
</dbReference>
<protein>
    <submittedName>
        <fullName evidence="1">Uncharacterized protein</fullName>
    </submittedName>
</protein>
<evidence type="ECO:0000313" key="1">
    <source>
        <dbReference type="EMBL" id="RXW20933.1"/>
    </source>
</evidence>
<organism evidence="1 2">
    <name type="scientific">Candolleomyces aberdarensis</name>
    <dbReference type="NCBI Taxonomy" id="2316362"/>
    <lineage>
        <taxon>Eukaryota</taxon>
        <taxon>Fungi</taxon>
        <taxon>Dikarya</taxon>
        <taxon>Basidiomycota</taxon>
        <taxon>Agaricomycotina</taxon>
        <taxon>Agaricomycetes</taxon>
        <taxon>Agaricomycetidae</taxon>
        <taxon>Agaricales</taxon>
        <taxon>Agaricineae</taxon>
        <taxon>Psathyrellaceae</taxon>
        <taxon>Candolleomyces</taxon>
    </lineage>
</organism>
<name>A0A4Q2DLR4_9AGAR</name>
<dbReference type="OrthoDB" id="1046782at2759"/>
<reference evidence="1 2" key="1">
    <citation type="submission" date="2019-01" db="EMBL/GenBank/DDBJ databases">
        <title>Draft genome sequence of Psathyrella aberdarensis IHI B618.</title>
        <authorList>
            <person name="Buettner E."/>
            <person name="Kellner H."/>
        </authorList>
    </citation>
    <scope>NUCLEOTIDE SEQUENCE [LARGE SCALE GENOMIC DNA]</scope>
    <source>
        <strain evidence="1 2">IHI B618</strain>
    </source>
</reference>
<keyword evidence="2" id="KW-1185">Reference proteome</keyword>
<proteinExistence type="predicted"/>
<comment type="caution">
    <text evidence="1">The sequence shown here is derived from an EMBL/GenBank/DDBJ whole genome shotgun (WGS) entry which is preliminary data.</text>
</comment>
<evidence type="ECO:0000313" key="2">
    <source>
        <dbReference type="Proteomes" id="UP000290288"/>
    </source>
</evidence>
<dbReference type="Proteomes" id="UP000290288">
    <property type="component" value="Unassembled WGS sequence"/>
</dbReference>
<accession>A0A4Q2DLR4</accession>